<dbReference type="PROSITE" id="PS00194">
    <property type="entry name" value="THIOREDOXIN_1"/>
    <property type="match status" value="2"/>
</dbReference>
<name>A0A183ALH1_9TREM</name>
<evidence type="ECO:0000256" key="5">
    <source>
        <dbReference type="ARBA" id="ARBA00022729"/>
    </source>
</evidence>
<comment type="subcellular location">
    <subcellularLocation>
        <location evidence="2">Endoplasmic reticulum lumen</location>
    </subcellularLocation>
</comment>
<evidence type="ECO:0000313" key="16">
    <source>
        <dbReference type="WBParaSite" id="ECPE_0000782501-mRNA-1"/>
    </source>
</evidence>
<comment type="catalytic activity">
    <reaction evidence="1">
        <text>Catalyzes the rearrangement of -S-S- bonds in proteins.</text>
        <dbReference type="EC" id="5.3.4.1"/>
    </reaction>
</comment>
<dbReference type="GO" id="GO:0005788">
    <property type="term" value="C:endoplasmic reticulum lumen"/>
    <property type="evidence" value="ECO:0007669"/>
    <property type="project" value="UniProtKB-SubCell"/>
</dbReference>
<dbReference type="NCBIfam" id="TIGR01126">
    <property type="entry name" value="pdi_dom"/>
    <property type="match status" value="1"/>
</dbReference>
<evidence type="ECO:0000256" key="11">
    <source>
        <dbReference type="RuleBase" id="RU004208"/>
    </source>
</evidence>
<comment type="similarity">
    <text evidence="3 11">Belongs to the protein disulfide isomerase family.</text>
</comment>
<dbReference type="GO" id="GO:0003756">
    <property type="term" value="F:protein disulfide isomerase activity"/>
    <property type="evidence" value="ECO:0007669"/>
    <property type="project" value="UniProtKB-EC"/>
</dbReference>
<dbReference type="Pfam" id="PF24541">
    <property type="entry name" value="Thioredox_PDIA6_C"/>
    <property type="match status" value="1"/>
</dbReference>
<evidence type="ECO:0000256" key="3">
    <source>
        <dbReference type="ARBA" id="ARBA00006347"/>
    </source>
</evidence>
<dbReference type="InterPro" id="IPR017937">
    <property type="entry name" value="Thioredoxin_CS"/>
</dbReference>
<feature type="domain" description="Thioredoxin" evidence="13">
    <location>
        <begin position="5"/>
        <end position="128"/>
    </location>
</feature>
<evidence type="ECO:0000256" key="12">
    <source>
        <dbReference type="SAM" id="SignalP"/>
    </source>
</evidence>
<evidence type="ECO:0000256" key="4">
    <source>
        <dbReference type="ARBA" id="ARBA00012723"/>
    </source>
</evidence>
<dbReference type="Pfam" id="PF00085">
    <property type="entry name" value="Thioredoxin"/>
    <property type="match status" value="2"/>
</dbReference>
<dbReference type="EMBL" id="UZAN01045102">
    <property type="protein sequence ID" value="VDP82075.1"/>
    <property type="molecule type" value="Genomic_DNA"/>
</dbReference>
<dbReference type="EC" id="5.3.4.1" evidence="4"/>
<evidence type="ECO:0000256" key="9">
    <source>
        <dbReference type="ARBA" id="ARBA00023235"/>
    </source>
</evidence>
<dbReference type="CDD" id="cd03001">
    <property type="entry name" value="PDI_a_P5"/>
    <property type="match status" value="2"/>
</dbReference>
<proteinExistence type="inferred from homology"/>
<reference evidence="14 15" key="2">
    <citation type="submission" date="2018-11" db="EMBL/GenBank/DDBJ databases">
        <authorList>
            <consortium name="Pathogen Informatics"/>
        </authorList>
    </citation>
    <scope>NUCLEOTIDE SEQUENCE [LARGE SCALE GENOMIC DNA]</scope>
    <source>
        <strain evidence="14 15">Egypt</strain>
    </source>
</reference>
<dbReference type="InterPro" id="IPR057305">
    <property type="entry name" value="Thioredox_PDIA6_C"/>
</dbReference>
<dbReference type="InterPro" id="IPR005788">
    <property type="entry name" value="PDI_thioredoxin-like_dom"/>
</dbReference>
<dbReference type="AlphaFoldDB" id="A0A183ALH1"/>
<dbReference type="OrthoDB" id="10264505at2759"/>
<keyword evidence="6" id="KW-0677">Repeat</keyword>
<evidence type="ECO:0000256" key="6">
    <source>
        <dbReference type="ARBA" id="ARBA00022737"/>
    </source>
</evidence>
<evidence type="ECO:0000256" key="8">
    <source>
        <dbReference type="ARBA" id="ARBA00023157"/>
    </source>
</evidence>
<dbReference type="GO" id="GO:0015035">
    <property type="term" value="F:protein-disulfide reductase activity"/>
    <property type="evidence" value="ECO:0007669"/>
    <property type="project" value="TreeGrafter"/>
</dbReference>
<dbReference type="PANTHER" id="PTHR45815">
    <property type="entry name" value="PROTEIN DISULFIDE-ISOMERASE A6"/>
    <property type="match status" value="1"/>
</dbReference>
<feature type="domain" description="Thioredoxin" evidence="13">
    <location>
        <begin position="159"/>
        <end position="277"/>
    </location>
</feature>
<dbReference type="FunFam" id="3.40.30.10:FF:000032">
    <property type="entry name" value="Protein disulfide-isomerase A6 homolog"/>
    <property type="match status" value="1"/>
</dbReference>
<keyword evidence="5 12" id="KW-0732">Signal</keyword>
<evidence type="ECO:0000256" key="7">
    <source>
        <dbReference type="ARBA" id="ARBA00022824"/>
    </source>
</evidence>
<keyword evidence="15" id="KW-1185">Reference proteome</keyword>
<evidence type="ECO:0000313" key="15">
    <source>
        <dbReference type="Proteomes" id="UP000272942"/>
    </source>
</evidence>
<dbReference type="PRINTS" id="PR00421">
    <property type="entry name" value="THIOREDOXIN"/>
</dbReference>
<feature type="chain" id="PRO_5043138080" description="protein disulfide-isomerase" evidence="12">
    <location>
        <begin position="16"/>
        <end position="460"/>
    </location>
</feature>
<dbReference type="PANTHER" id="PTHR45815:SF3">
    <property type="entry name" value="PROTEIN DISULFIDE-ISOMERASE A6"/>
    <property type="match status" value="1"/>
</dbReference>
<sequence length="460" mass="51400">MWFPLWLFLISPVLGLYDSGDDVVLLTPETFSRVESDDGVWLVEFFAPWCGHCQRLAPEWKKAATALKNVVKVAAVDADKHSSLSSRFSVRGFPTIMVFGPHLTQPAVYSGSRDASAIVNEGLDHLKKAVHKRLGGGSSAINLYIVMYCLALIINFLCLQGSGSSGDSAVIELTDNTFDEKVLNSKEPWLVEFYAPWCGHCKNLKPHWESAARKLKGVMNLAAVDATTQTRLAQLFGIQGFPTIKYFPPNSSANDAVDYTGGRSTDDIVQWAEEKASEAQPPPELYEIVSQEVFQDACENHPLCVIAVVPLLLDCDSKCRNDYLDLIRSESLKFKQQKWGWIWAEGTKQPRMEEALEVGGFGYPALVAMHGRKKQRVTMRGPFNQEGVHDFLLSISLGGMKLQLFPVSEMPVIEPVEPWDGKDAKVTDNYRFLPPPFILVFETQPIEEEELDLDDIKLEL</sequence>
<evidence type="ECO:0000256" key="10">
    <source>
        <dbReference type="ARBA" id="ARBA00023284"/>
    </source>
</evidence>
<evidence type="ECO:0000259" key="13">
    <source>
        <dbReference type="PROSITE" id="PS51352"/>
    </source>
</evidence>
<keyword evidence="8" id="KW-1015">Disulfide bond</keyword>
<gene>
    <name evidence="14" type="ORF">ECPE_LOCUS7806</name>
</gene>
<evidence type="ECO:0000256" key="2">
    <source>
        <dbReference type="ARBA" id="ARBA00004319"/>
    </source>
</evidence>
<dbReference type="WBParaSite" id="ECPE_0000782501-mRNA-1">
    <property type="protein sequence ID" value="ECPE_0000782501-mRNA-1"/>
    <property type="gene ID" value="ECPE_0000782501"/>
</dbReference>
<keyword evidence="9" id="KW-0413">Isomerase</keyword>
<dbReference type="GO" id="GO:0034976">
    <property type="term" value="P:response to endoplasmic reticulum stress"/>
    <property type="evidence" value="ECO:0007669"/>
    <property type="project" value="TreeGrafter"/>
</dbReference>
<organism evidence="16">
    <name type="scientific">Echinostoma caproni</name>
    <dbReference type="NCBI Taxonomy" id="27848"/>
    <lineage>
        <taxon>Eukaryota</taxon>
        <taxon>Metazoa</taxon>
        <taxon>Spiralia</taxon>
        <taxon>Lophotrochozoa</taxon>
        <taxon>Platyhelminthes</taxon>
        <taxon>Trematoda</taxon>
        <taxon>Digenea</taxon>
        <taxon>Plagiorchiida</taxon>
        <taxon>Echinostomata</taxon>
        <taxon>Echinostomatoidea</taxon>
        <taxon>Echinostomatidae</taxon>
        <taxon>Echinostoma</taxon>
    </lineage>
</organism>
<accession>A0A183ALH1</accession>
<evidence type="ECO:0000313" key="14">
    <source>
        <dbReference type="EMBL" id="VDP82075.1"/>
    </source>
</evidence>
<dbReference type="PROSITE" id="PS51352">
    <property type="entry name" value="THIOREDOXIN_2"/>
    <property type="match status" value="2"/>
</dbReference>
<dbReference type="SUPFAM" id="SSF52833">
    <property type="entry name" value="Thioredoxin-like"/>
    <property type="match status" value="3"/>
</dbReference>
<reference evidence="16" key="1">
    <citation type="submission" date="2016-06" db="UniProtKB">
        <authorList>
            <consortium name="WormBaseParasite"/>
        </authorList>
    </citation>
    <scope>IDENTIFICATION</scope>
</reference>
<keyword evidence="10" id="KW-0676">Redox-active center</keyword>
<dbReference type="Gene3D" id="3.40.30.10">
    <property type="entry name" value="Glutaredoxin"/>
    <property type="match status" value="2"/>
</dbReference>
<feature type="signal peptide" evidence="12">
    <location>
        <begin position="1"/>
        <end position="15"/>
    </location>
</feature>
<dbReference type="InterPro" id="IPR036249">
    <property type="entry name" value="Thioredoxin-like_sf"/>
</dbReference>
<evidence type="ECO:0000256" key="1">
    <source>
        <dbReference type="ARBA" id="ARBA00001182"/>
    </source>
</evidence>
<keyword evidence="7" id="KW-0256">Endoplasmic reticulum</keyword>
<protein>
    <recommendedName>
        <fullName evidence="4">protein disulfide-isomerase</fullName>
        <ecNumber evidence="4">5.3.4.1</ecNumber>
    </recommendedName>
</protein>
<dbReference type="Proteomes" id="UP000272942">
    <property type="component" value="Unassembled WGS sequence"/>
</dbReference>
<dbReference type="InterPro" id="IPR013766">
    <property type="entry name" value="Thioredoxin_domain"/>
</dbReference>